<dbReference type="SUPFAM" id="SSF54909">
    <property type="entry name" value="Dimeric alpha+beta barrel"/>
    <property type="match status" value="1"/>
</dbReference>
<dbReference type="GO" id="GO:0016857">
    <property type="term" value="F:racemase and epimerase activity, acting on carbohydrates and derivatives"/>
    <property type="evidence" value="ECO:0007669"/>
    <property type="project" value="InterPro"/>
</dbReference>
<dbReference type="Proteomes" id="UP001141259">
    <property type="component" value="Unassembled WGS sequence"/>
</dbReference>
<dbReference type="EMBL" id="JANYMP010000019">
    <property type="protein sequence ID" value="MCS7481599.1"/>
    <property type="molecule type" value="Genomic_DNA"/>
</dbReference>
<dbReference type="PANTHER" id="PTHR34389:SF2">
    <property type="entry name" value="L-RHAMNOSE MUTAROTASE"/>
    <property type="match status" value="1"/>
</dbReference>
<evidence type="ECO:0000313" key="1">
    <source>
        <dbReference type="EMBL" id="MCS7481599.1"/>
    </source>
</evidence>
<comment type="caution">
    <text evidence="1">The sequence shown here is derived from an EMBL/GenBank/DDBJ whole genome shotgun (WGS) entry which is preliminary data.</text>
</comment>
<name>A0A9X2VT31_9PSEU</name>
<gene>
    <name evidence="1" type="ORF">NZH93_32490</name>
</gene>
<dbReference type="Gene3D" id="3.30.70.100">
    <property type="match status" value="1"/>
</dbReference>
<dbReference type="InterPro" id="IPR008000">
    <property type="entry name" value="Rham/fucose_mutarotase"/>
</dbReference>
<sequence length="112" mass="12767">MSASTPQRHIRVVGLLPEKRAEYLRLHEVVWPDVEARLTASGITNYSIFLLGDRLISYYEYVGDDYEADMALIAADPTTQEWWTLTDPCQVPVPEAEEGQLWADATEVWHMG</sequence>
<evidence type="ECO:0000313" key="2">
    <source>
        <dbReference type="Proteomes" id="UP001141259"/>
    </source>
</evidence>
<dbReference type="AlphaFoldDB" id="A0A9X2VT31"/>
<accession>A0A9X2VT31</accession>
<dbReference type="RefSeq" id="WP_259627086.1">
    <property type="nucleotide sequence ID" value="NZ_JANYMP010000019.1"/>
</dbReference>
<reference evidence="1" key="1">
    <citation type="submission" date="2022-08" db="EMBL/GenBank/DDBJ databases">
        <authorList>
            <person name="Tistechok S."/>
            <person name="Samborskyy M."/>
            <person name="Roman I."/>
        </authorList>
    </citation>
    <scope>NUCLEOTIDE SEQUENCE</scope>
    <source>
        <strain evidence="1">DSM 103496</strain>
    </source>
</reference>
<dbReference type="InterPro" id="IPR011008">
    <property type="entry name" value="Dimeric_a/b-barrel"/>
</dbReference>
<organism evidence="1 2">
    <name type="scientific">Umezawaea endophytica</name>
    <dbReference type="NCBI Taxonomy" id="1654476"/>
    <lineage>
        <taxon>Bacteria</taxon>
        <taxon>Bacillati</taxon>
        <taxon>Actinomycetota</taxon>
        <taxon>Actinomycetes</taxon>
        <taxon>Pseudonocardiales</taxon>
        <taxon>Pseudonocardiaceae</taxon>
        <taxon>Umezawaea</taxon>
    </lineage>
</organism>
<dbReference type="Pfam" id="PF05336">
    <property type="entry name" value="rhaM"/>
    <property type="match status" value="1"/>
</dbReference>
<dbReference type="PANTHER" id="PTHR34389">
    <property type="entry name" value="L-RHAMNOSE MUTAROTASE"/>
    <property type="match status" value="1"/>
</dbReference>
<protein>
    <submittedName>
        <fullName evidence="1">L-rhamnose mutarotase</fullName>
    </submittedName>
</protein>
<keyword evidence="2" id="KW-1185">Reference proteome</keyword>
<proteinExistence type="predicted"/>